<feature type="chain" id="PRO_5002842370" description="Signal peptide-containing protein" evidence="2">
    <location>
        <begin position="20"/>
        <end position="94"/>
    </location>
</feature>
<proteinExistence type="predicted"/>
<keyword evidence="4" id="KW-1185">Reference proteome</keyword>
<gene>
    <name evidence="3" type="ORF">CMU_015290</name>
</gene>
<reference evidence="3" key="1">
    <citation type="submission" date="2008-06" db="EMBL/GenBank/DDBJ databases">
        <authorList>
            <person name="Lorenzi H."/>
            <person name="Inman J."/>
            <person name="Miller J."/>
            <person name="Schobel S."/>
            <person name="Amedeo P."/>
            <person name="Caler E.V."/>
            <person name="da Silva J."/>
        </authorList>
    </citation>
    <scope>NUCLEOTIDE SEQUENCE [LARGE SCALE GENOMIC DNA]</scope>
    <source>
        <strain evidence="3">RN66</strain>
    </source>
</reference>
<evidence type="ECO:0000256" key="2">
    <source>
        <dbReference type="SAM" id="SignalP"/>
    </source>
</evidence>
<feature type="compositionally biased region" description="Polar residues" evidence="1">
    <location>
        <begin position="63"/>
        <end position="72"/>
    </location>
</feature>
<dbReference type="EMBL" id="DS989730">
    <property type="protein sequence ID" value="EEA06852.1"/>
    <property type="molecule type" value="Genomic_DNA"/>
</dbReference>
<accession>B6AEA6</accession>
<feature type="region of interest" description="Disordered" evidence="1">
    <location>
        <begin position="58"/>
        <end position="94"/>
    </location>
</feature>
<sequence length="94" mass="10646">MNFLLIILVLFYTVTLSYSRQINSVFLAAFDPLYSVSGAYKRLNRDFTSLSDKFAKNSEAHSDTAQTESNKGNDIEYVEPTSSENPEIQKLGKR</sequence>
<evidence type="ECO:0000313" key="3">
    <source>
        <dbReference type="EMBL" id="EEA06852.1"/>
    </source>
</evidence>
<dbReference type="VEuPathDB" id="CryptoDB:CMU_015290"/>
<dbReference type="AlphaFoldDB" id="B6AEA6"/>
<dbReference type="RefSeq" id="XP_002141201.1">
    <property type="nucleotide sequence ID" value="XM_002141165.1"/>
</dbReference>
<evidence type="ECO:0000313" key="4">
    <source>
        <dbReference type="Proteomes" id="UP000001460"/>
    </source>
</evidence>
<evidence type="ECO:0000256" key="1">
    <source>
        <dbReference type="SAM" id="MobiDB-lite"/>
    </source>
</evidence>
<organism evidence="3 4">
    <name type="scientific">Cryptosporidium muris (strain RN66)</name>
    <dbReference type="NCBI Taxonomy" id="441375"/>
    <lineage>
        <taxon>Eukaryota</taxon>
        <taxon>Sar</taxon>
        <taxon>Alveolata</taxon>
        <taxon>Apicomplexa</taxon>
        <taxon>Conoidasida</taxon>
        <taxon>Coccidia</taxon>
        <taxon>Eucoccidiorida</taxon>
        <taxon>Eimeriorina</taxon>
        <taxon>Cryptosporidiidae</taxon>
        <taxon>Cryptosporidium</taxon>
    </lineage>
</organism>
<protein>
    <recommendedName>
        <fullName evidence="5">Signal peptide-containing protein</fullName>
    </recommendedName>
</protein>
<dbReference type="GeneID" id="6996107"/>
<name>B6AEA6_CRYMR</name>
<keyword evidence="2" id="KW-0732">Signal</keyword>
<feature type="signal peptide" evidence="2">
    <location>
        <begin position="1"/>
        <end position="19"/>
    </location>
</feature>
<evidence type="ECO:0008006" key="5">
    <source>
        <dbReference type="Google" id="ProtNLM"/>
    </source>
</evidence>
<dbReference type="Proteomes" id="UP000001460">
    <property type="component" value="Unassembled WGS sequence"/>
</dbReference>